<dbReference type="EMBL" id="CASHTH010003440">
    <property type="protein sequence ID" value="CAI8045022.1"/>
    <property type="molecule type" value="Genomic_DNA"/>
</dbReference>
<dbReference type="CDD" id="cd11390">
    <property type="entry name" value="bHLH_TS"/>
    <property type="match status" value="1"/>
</dbReference>
<dbReference type="Pfam" id="PF00010">
    <property type="entry name" value="HLH"/>
    <property type="match status" value="1"/>
</dbReference>
<sequence length="351" mass="37585">MSSPMQSLGDSPMSLPTPGTERECSGFAAVAAAAAAAAANAGNLNNNCTSTQQQQGMSNGTYCQRRNKSALGKHRHQPYDRSPGGGSTCSTSSDESGNEDGETDPQGKPDQHVRKRTAANERERKRMHTVNSAFDQLRELVPTYPSSRKLSKIDTLKLACTYIQDLKTLLINSHIMPHGEDVVYHPDGYATTSPSPVYPGVHVKAEARYAVSQDYPASACTYPPFRVQQSYISDQDFSASEPENPSPPYYAPSSQASAAVIAVRPLSLSRTASDSAVSVHMQAAQQVSMSSQQLPQSVPYPCHAPSSCPSLATVQHTSLPVAPAVTSPIQGHSSLPWQRTGSVPYPCVYSQ</sequence>
<name>A0AA35TD66_GEOBA</name>
<evidence type="ECO:0000259" key="2">
    <source>
        <dbReference type="PROSITE" id="PS50888"/>
    </source>
</evidence>
<organism evidence="3 4">
    <name type="scientific">Geodia barretti</name>
    <name type="common">Barrett's horny sponge</name>
    <dbReference type="NCBI Taxonomy" id="519541"/>
    <lineage>
        <taxon>Eukaryota</taxon>
        <taxon>Metazoa</taxon>
        <taxon>Porifera</taxon>
        <taxon>Demospongiae</taxon>
        <taxon>Heteroscleromorpha</taxon>
        <taxon>Tetractinellida</taxon>
        <taxon>Astrophorina</taxon>
        <taxon>Geodiidae</taxon>
        <taxon>Geodia</taxon>
    </lineage>
</organism>
<dbReference type="PANTHER" id="PTHR19290:SF163">
    <property type="entry name" value="BASIC HELIX-LOOP-HELIX NEURAL TRANSCRIPTION FACTOR TAP"/>
    <property type="match status" value="1"/>
</dbReference>
<feature type="region of interest" description="Disordered" evidence="1">
    <location>
        <begin position="1"/>
        <end position="22"/>
    </location>
</feature>
<evidence type="ECO:0000313" key="4">
    <source>
        <dbReference type="Proteomes" id="UP001174909"/>
    </source>
</evidence>
<dbReference type="GO" id="GO:0005634">
    <property type="term" value="C:nucleus"/>
    <property type="evidence" value="ECO:0007669"/>
    <property type="project" value="TreeGrafter"/>
</dbReference>
<dbReference type="InterPro" id="IPR011598">
    <property type="entry name" value="bHLH_dom"/>
</dbReference>
<dbReference type="GO" id="GO:0045944">
    <property type="term" value="P:positive regulation of transcription by RNA polymerase II"/>
    <property type="evidence" value="ECO:0007669"/>
    <property type="project" value="TreeGrafter"/>
</dbReference>
<feature type="region of interest" description="Disordered" evidence="1">
    <location>
        <begin position="68"/>
        <end position="127"/>
    </location>
</feature>
<dbReference type="GO" id="GO:0070888">
    <property type="term" value="F:E-box binding"/>
    <property type="evidence" value="ECO:0007669"/>
    <property type="project" value="TreeGrafter"/>
</dbReference>
<dbReference type="PANTHER" id="PTHR19290">
    <property type="entry name" value="BASIC HELIX-LOOP-HELIX PROTEIN NEUROGENIN-RELATED"/>
    <property type="match status" value="1"/>
</dbReference>
<reference evidence="3" key="1">
    <citation type="submission" date="2023-03" db="EMBL/GenBank/DDBJ databases">
        <authorList>
            <person name="Steffen K."/>
            <person name="Cardenas P."/>
        </authorList>
    </citation>
    <scope>NUCLEOTIDE SEQUENCE</scope>
</reference>
<comment type="caution">
    <text evidence="3">The sequence shown here is derived from an EMBL/GenBank/DDBJ whole genome shotgun (WGS) entry which is preliminary data.</text>
</comment>
<protein>
    <submittedName>
        <fullName evidence="3">Protein atonal homolog 7</fullName>
    </submittedName>
</protein>
<accession>A0AA35TD66</accession>
<dbReference type="SUPFAM" id="SSF47459">
    <property type="entry name" value="HLH, helix-loop-helix DNA-binding domain"/>
    <property type="match status" value="1"/>
</dbReference>
<dbReference type="GO" id="GO:0046983">
    <property type="term" value="F:protein dimerization activity"/>
    <property type="evidence" value="ECO:0007669"/>
    <property type="project" value="InterPro"/>
</dbReference>
<dbReference type="InterPro" id="IPR036638">
    <property type="entry name" value="HLH_DNA-bd_sf"/>
</dbReference>
<feature type="compositionally biased region" description="Basic and acidic residues" evidence="1">
    <location>
        <begin position="105"/>
        <end position="124"/>
    </location>
</feature>
<dbReference type="AlphaFoldDB" id="A0AA35TD66"/>
<dbReference type="GO" id="GO:0000981">
    <property type="term" value="F:DNA-binding transcription factor activity, RNA polymerase II-specific"/>
    <property type="evidence" value="ECO:0007669"/>
    <property type="project" value="TreeGrafter"/>
</dbReference>
<evidence type="ECO:0000313" key="3">
    <source>
        <dbReference type="EMBL" id="CAI8045022.1"/>
    </source>
</evidence>
<evidence type="ECO:0000256" key="1">
    <source>
        <dbReference type="SAM" id="MobiDB-lite"/>
    </source>
</evidence>
<feature type="domain" description="BHLH" evidence="2">
    <location>
        <begin position="114"/>
        <end position="166"/>
    </location>
</feature>
<gene>
    <name evidence="3" type="ORF">GBAR_LOCUS24913</name>
</gene>
<dbReference type="Gene3D" id="4.10.280.10">
    <property type="entry name" value="Helix-loop-helix DNA-binding domain"/>
    <property type="match status" value="1"/>
</dbReference>
<proteinExistence type="predicted"/>
<dbReference type="SMART" id="SM00353">
    <property type="entry name" value="HLH"/>
    <property type="match status" value="1"/>
</dbReference>
<keyword evidence="4" id="KW-1185">Reference proteome</keyword>
<dbReference type="Proteomes" id="UP001174909">
    <property type="component" value="Unassembled WGS sequence"/>
</dbReference>
<dbReference type="PROSITE" id="PS50888">
    <property type="entry name" value="BHLH"/>
    <property type="match status" value="1"/>
</dbReference>
<dbReference type="InterPro" id="IPR050359">
    <property type="entry name" value="bHLH_transcription_factors"/>
</dbReference>